<sequence length="101" mass="11841">MYKELEAAINNIDLQTEKQLKFTISKLITAFSICVENDRKDCKKFSTLFDPLKQSLDQEKQGLYKCVNENQSTYQQCIQNFQKKSISIILQQLSKIEKQIE</sequence>
<reference evidence="1" key="1">
    <citation type="submission" date="2021-01" db="EMBL/GenBank/DDBJ databases">
        <authorList>
            <consortium name="Genoscope - CEA"/>
            <person name="William W."/>
        </authorList>
    </citation>
    <scope>NUCLEOTIDE SEQUENCE</scope>
</reference>
<evidence type="ECO:0000313" key="2">
    <source>
        <dbReference type="Proteomes" id="UP000692954"/>
    </source>
</evidence>
<organism evidence="1 2">
    <name type="scientific">Paramecium sonneborni</name>
    <dbReference type="NCBI Taxonomy" id="65129"/>
    <lineage>
        <taxon>Eukaryota</taxon>
        <taxon>Sar</taxon>
        <taxon>Alveolata</taxon>
        <taxon>Ciliophora</taxon>
        <taxon>Intramacronucleata</taxon>
        <taxon>Oligohymenophorea</taxon>
        <taxon>Peniculida</taxon>
        <taxon>Parameciidae</taxon>
        <taxon>Paramecium</taxon>
    </lineage>
</organism>
<evidence type="ECO:0000313" key="1">
    <source>
        <dbReference type="EMBL" id="CAD8062070.1"/>
    </source>
</evidence>
<proteinExistence type="predicted"/>
<dbReference type="Proteomes" id="UP000692954">
    <property type="component" value="Unassembled WGS sequence"/>
</dbReference>
<dbReference type="AlphaFoldDB" id="A0A8S1L280"/>
<protein>
    <submittedName>
        <fullName evidence="1">Uncharacterized protein</fullName>
    </submittedName>
</protein>
<dbReference type="EMBL" id="CAJJDN010000016">
    <property type="protein sequence ID" value="CAD8062070.1"/>
    <property type="molecule type" value="Genomic_DNA"/>
</dbReference>
<accession>A0A8S1L280</accession>
<comment type="caution">
    <text evidence="1">The sequence shown here is derived from an EMBL/GenBank/DDBJ whole genome shotgun (WGS) entry which is preliminary data.</text>
</comment>
<dbReference type="OrthoDB" id="308817at2759"/>
<gene>
    <name evidence="1" type="ORF">PSON_ATCC_30995.1.T0160124</name>
</gene>
<name>A0A8S1L280_9CILI</name>
<keyword evidence="2" id="KW-1185">Reference proteome</keyword>